<keyword evidence="4" id="KW-0999">Mitochondrion inner membrane</keyword>
<organism evidence="14 15">
    <name type="scientific">Apodospora peruviana</name>
    <dbReference type="NCBI Taxonomy" id="516989"/>
    <lineage>
        <taxon>Eukaryota</taxon>
        <taxon>Fungi</taxon>
        <taxon>Dikarya</taxon>
        <taxon>Ascomycota</taxon>
        <taxon>Pezizomycotina</taxon>
        <taxon>Sordariomycetes</taxon>
        <taxon>Sordariomycetidae</taxon>
        <taxon>Sordariales</taxon>
        <taxon>Lasiosphaeriaceae</taxon>
        <taxon>Apodospora</taxon>
    </lineage>
</organism>
<feature type="transmembrane region" description="Helical" evidence="12">
    <location>
        <begin position="381"/>
        <end position="411"/>
    </location>
</feature>
<keyword evidence="15" id="KW-1185">Reference proteome</keyword>
<feature type="region of interest" description="Disordered" evidence="11">
    <location>
        <begin position="1"/>
        <end position="41"/>
    </location>
</feature>
<evidence type="ECO:0000256" key="7">
    <source>
        <dbReference type="ARBA" id="ARBA00023128"/>
    </source>
</evidence>
<gene>
    <name evidence="14" type="ORF">B0H66DRAFT_637378</name>
</gene>
<evidence type="ECO:0000256" key="8">
    <source>
        <dbReference type="ARBA" id="ARBA00023136"/>
    </source>
</evidence>
<comment type="subcellular location">
    <subcellularLocation>
        <location evidence="9">Membrane</location>
        <topology evidence="9">Multi-pass membrane protein</topology>
    </subcellularLocation>
    <subcellularLocation>
        <location evidence="1">Mitochondrion inner membrane</location>
        <topology evidence="1">Multi-pass membrane protein</topology>
    </subcellularLocation>
</comment>
<keyword evidence="3 9" id="KW-0812">Transmembrane</keyword>
<dbReference type="Proteomes" id="UP001283341">
    <property type="component" value="Unassembled WGS sequence"/>
</dbReference>
<protein>
    <submittedName>
        <fullName evidence="14">Outer membrane protein TOM13-domain-containing protein</fullName>
    </submittedName>
</protein>
<comment type="similarity">
    <text evidence="2 9">Belongs to the OXA1/ALB3/YidC family.</text>
</comment>
<dbReference type="GO" id="GO:0005741">
    <property type="term" value="C:mitochondrial outer membrane"/>
    <property type="evidence" value="ECO:0007669"/>
    <property type="project" value="InterPro"/>
</dbReference>
<dbReference type="Pfam" id="PF08219">
    <property type="entry name" value="TOM13"/>
    <property type="match status" value="1"/>
</dbReference>
<dbReference type="GO" id="GO:0032977">
    <property type="term" value="F:membrane insertase activity"/>
    <property type="evidence" value="ECO:0007669"/>
    <property type="project" value="InterPro"/>
</dbReference>
<sequence length="532" mass="58539">MSSEEPQNPMAESGVTMRSDSEQYSGPEDISTSPPSSSSPPAVILYQPPTIWSILRSATINLFLPFINGMMLGFGELFAHEAAFRLGWSGTRSLRRSSTIPSISRPARQFGTALRTSLAAPIGASYNAPLRTPRIGGAIALAASARQARYASTQPPTDPAAAVPGTSLPSSTEFSASPIELTGSDLLNMPEHIGFLKAYGLDYGWGPTAMMEWTLEHIYVYTGMPWWASITLVAFAFKASIFKISLDAMAQSQKMQDLRKNPRFLELEEKQKTAIAAGSMHDALGPRGEIAMMYRAAGIKTWKLMIPMINIPITYGMFRLCRGMAALPVPSLENGGALWFPDLSAADPLFILPVVTAALVWKGFQVSLPYMAASQQNVMRILGVVMVPLSLIFTVKISAAAQLFFLVTAFFHTMQTHLFYSNWFRLFMGFGPLPPKGGAKPAAAPHYTWQAPKTIDAKANVEPVEDSYFSALKDSVMTAKDKVKATVEKRGKSMTEKDSVKEAKAYEERRALEEKEKLIARREIKQMKRRQR</sequence>
<feature type="transmembrane region" description="Helical" evidence="12">
    <location>
        <begin position="226"/>
        <end position="246"/>
    </location>
</feature>
<name>A0AAE0IIY7_9PEZI</name>
<keyword evidence="10" id="KW-0175">Coiled coil</keyword>
<accession>A0AAE0IIY7</accession>
<evidence type="ECO:0000256" key="11">
    <source>
        <dbReference type="SAM" id="MobiDB-lite"/>
    </source>
</evidence>
<keyword evidence="8 12" id="KW-0472">Membrane</keyword>
<dbReference type="GO" id="GO:0032979">
    <property type="term" value="P:protein insertion into mitochondrial inner membrane from matrix"/>
    <property type="evidence" value="ECO:0007669"/>
    <property type="project" value="TreeGrafter"/>
</dbReference>
<feature type="compositionally biased region" description="Low complexity" evidence="11">
    <location>
        <begin position="31"/>
        <end position="41"/>
    </location>
</feature>
<feature type="transmembrane region" description="Helical" evidence="12">
    <location>
        <begin position="301"/>
        <end position="318"/>
    </location>
</feature>
<dbReference type="AlphaFoldDB" id="A0AAE0IIY7"/>
<evidence type="ECO:0000256" key="1">
    <source>
        <dbReference type="ARBA" id="ARBA00004448"/>
    </source>
</evidence>
<dbReference type="InterPro" id="IPR028055">
    <property type="entry name" value="YidC/Oxa/ALB_C"/>
</dbReference>
<dbReference type="InterPro" id="IPR001708">
    <property type="entry name" value="YidC/ALB3/OXA1/COX18"/>
</dbReference>
<evidence type="ECO:0000256" key="2">
    <source>
        <dbReference type="ARBA" id="ARBA00009877"/>
    </source>
</evidence>
<evidence type="ECO:0000256" key="4">
    <source>
        <dbReference type="ARBA" id="ARBA00022792"/>
    </source>
</evidence>
<feature type="coiled-coil region" evidence="10">
    <location>
        <begin position="503"/>
        <end position="530"/>
    </location>
</feature>
<reference evidence="14" key="1">
    <citation type="journal article" date="2023" name="Mol. Phylogenet. Evol.">
        <title>Genome-scale phylogeny and comparative genomics of the fungal order Sordariales.</title>
        <authorList>
            <person name="Hensen N."/>
            <person name="Bonometti L."/>
            <person name="Westerberg I."/>
            <person name="Brannstrom I.O."/>
            <person name="Guillou S."/>
            <person name="Cros-Aarteil S."/>
            <person name="Calhoun S."/>
            <person name="Haridas S."/>
            <person name="Kuo A."/>
            <person name="Mondo S."/>
            <person name="Pangilinan J."/>
            <person name="Riley R."/>
            <person name="LaButti K."/>
            <person name="Andreopoulos B."/>
            <person name="Lipzen A."/>
            <person name="Chen C."/>
            <person name="Yan M."/>
            <person name="Daum C."/>
            <person name="Ng V."/>
            <person name="Clum A."/>
            <person name="Steindorff A."/>
            <person name="Ohm R.A."/>
            <person name="Martin F."/>
            <person name="Silar P."/>
            <person name="Natvig D.O."/>
            <person name="Lalanne C."/>
            <person name="Gautier V."/>
            <person name="Ament-Velasquez S.L."/>
            <person name="Kruys A."/>
            <person name="Hutchinson M.I."/>
            <person name="Powell A.J."/>
            <person name="Barry K."/>
            <person name="Miller A.N."/>
            <person name="Grigoriev I.V."/>
            <person name="Debuchy R."/>
            <person name="Gladieux P."/>
            <person name="Hiltunen Thoren M."/>
            <person name="Johannesson H."/>
        </authorList>
    </citation>
    <scope>NUCLEOTIDE SEQUENCE</scope>
    <source>
        <strain evidence="14">CBS 118394</strain>
    </source>
</reference>
<dbReference type="PANTHER" id="PTHR12428:SF66">
    <property type="entry name" value="MITOCHONDRIAL INNER MEMBRANE PROTEIN OXA1L"/>
    <property type="match status" value="1"/>
</dbReference>
<evidence type="ECO:0000256" key="5">
    <source>
        <dbReference type="ARBA" id="ARBA00022946"/>
    </source>
</evidence>
<evidence type="ECO:0000256" key="9">
    <source>
        <dbReference type="RuleBase" id="RU003945"/>
    </source>
</evidence>
<keyword evidence="6 12" id="KW-1133">Transmembrane helix</keyword>
<evidence type="ECO:0000256" key="6">
    <source>
        <dbReference type="ARBA" id="ARBA00022989"/>
    </source>
</evidence>
<feature type="transmembrane region" description="Helical" evidence="12">
    <location>
        <begin position="338"/>
        <end position="361"/>
    </location>
</feature>
<dbReference type="GO" id="GO:0005743">
    <property type="term" value="C:mitochondrial inner membrane"/>
    <property type="evidence" value="ECO:0007669"/>
    <property type="project" value="UniProtKB-SubCell"/>
</dbReference>
<evidence type="ECO:0000313" key="14">
    <source>
        <dbReference type="EMBL" id="KAK3326038.1"/>
    </source>
</evidence>
<evidence type="ECO:0000256" key="12">
    <source>
        <dbReference type="SAM" id="Phobius"/>
    </source>
</evidence>
<evidence type="ECO:0000256" key="10">
    <source>
        <dbReference type="SAM" id="Coils"/>
    </source>
</evidence>
<dbReference type="InterPro" id="IPR013262">
    <property type="entry name" value="OMP_MIM1/TOM13_mt"/>
</dbReference>
<reference evidence="14" key="2">
    <citation type="submission" date="2023-06" db="EMBL/GenBank/DDBJ databases">
        <authorList>
            <consortium name="Lawrence Berkeley National Laboratory"/>
            <person name="Haridas S."/>
            <person name="Hensen N."/>
            <person name="Bonometti L."/>
            <person name="Westerberg I."/>
            <person name="Brannstrom I.O."/>
            <person name="Guillou S."/>
            <person name="Cros-Aarteil S."/>
            <person name="Calhoun S."/>
            <person name="Kuo A."/>
            <person name="Mondo S."/>
            <person name="Pangilinan J."/>
            <person name="Riley R."/>
            <person name="Labutti K."/>
            <person name="Andreopoulos B."/>
            <person name="Lipzen A."/>
            <person name="Chen C."/>
            <person name="Yanf M."/>
            <person name="Daum C."/>
            <person name="Ng V."/>
            <person name="Clum A."/>
            <person name="Steindorff A."/>
            <person name="Ohm R."/>
            <person name="Martin F."/>
            <person name="Silar P."/>
            <person name="Natvig D."/>
            <person name="Lalanne C."/>
            <person name="Gautier V."/>
            <person name="Ament-Velasquez S.L."/>
            <person name="Kruys A."/>
            <person name="Hutchinson M.I."/>
            <person name="Powell A.J."/>
            <person name="Barry K."/>
            <person name="Miller A.N."/>
            <person name="Grigoriev I.V."/>
            <person name="Debuchy R."/>
            <person name="Gladieux P."/>
            <person name="Thoren M.H."/>
            <person name="Johannesson H."/>
        </authorList>
    </citation>
    <scope>NUCLEOTIDE SEQUENCE</scope>
    <source>
        <strain evidence="14">CBS 118394</strain>
    </source>
</reference>
<dbReference type="PANTHER" id="PTHR12428">
    <property type="entry name" value="OXA1"/>
    <property type="match status" value="1"/>
</dbReference>
<comment type="caution">
    <text evidence="14">The sequence shown here is derived from an EMBL/GenBank/DDBJ whole genome shotgun (WGS) entry which is preliminary data.</text>
</comment>
<dbReference type="CDD" id="cd20069">
    <property type="entry name" value="5TM_Oxa1-like"/>
    <property type="match status" value="1"/>
</dbReference>
<dbReference type="Pfam" id="PF02096">
    <property type="entry name" value="60KD_IMP"/>
    <property type="match status" value="1"/>
</dbReference>
<evidence type="ECO:0000256" key="3">
    <source>
        <dbReference type="ARBA" id="ARBA00022692"/>
    </source>
</evidence>
<proteinExistence type="inferred from homology"/>
<dbReference type="EMBL" id="JAUEDM010000002">
    <property type="protein sequence ID" value="KAK3326038.1"/>
    <property type="molecule type" value="Genomic_DNA"/>
</dbReference>
<evidence type="ECO:0000313" key="15">
    <source>
        <dbReference type="Proteomes" id="UP001283341"/>
    </source>
</evidence>
<feature type="domain" description="Membrane insertase YidC/Oxa/ALB C-terminal" evidence="13">
    <location>
        <begin position="226"/>
        <end position="419"/>
    </location>
</feature>
<evidence type="ECO:0000259" key="13">
    <source>
        <dbReference type="Pfam" id="PF02096"/>
    </source>
</evidence>
<keyword evidence="5" id="KW-0809">Transit peptide</keyword>
<keyword evidence="7" id="KW-0496">Mitochondrion</keyword>